<accession>A0ABX2I926</accession>
<organism evidence="3 4">
    <name type="scientific">Blautia hansenii</name>
    <name type="common">Ruminococcus hansenii</name>
    <dbReference type="NCBI Taxonomy" id="1322"/>
    <lineage>
        <taxon>Bacteria</taxon>
        <taxon>Bacillati</taxon>
        <taxon>Bacillota</taxon>
        <taxon>Clostridia</taxon>
        <taxon>Lachnospirales</taxon>
        <taxon>Lachnospiraceae</taxon>
        <taxon>Blautia</taxon>
    </lineage>
</organism>
<protein>
    <submittedName>
        <fullName evidence="3">Glycosyltransferase family 1 protein</fullName>
    </submittedName>
</protein>
<dbReference type="CDD" id="cd03812">
    <property type="entry name" value="GT4_CapH-like"/>
    <property type="match status" value="1"/>
</dbReference>
<feature type="domain" description="Glycosyl transferase family 1" evidence="1">
    <location>
        <begin position="179"/>
        <end position="298"/>
    </location>
</feature>
<dbReference type="PANTHER" id="PTHR45947:SF3">
    <property type="entry name" value="SULFOQUINOVOSYL TRANSFERASE SQD2"/>
    <property type="match status" value="1"/>
</dbReference>
<dbReference type="Gene3D" id="3.40.50.2000">
    <property type="entry name" value="Glycogen Phosphorylase B"/>
    <property type="match status" value="2"/>
</dbReference>
<dbReference type="InterPro" id="IPR001296">
    <property type="entry name" value="Glyco_trans_1"/>
</dbReference>
<keyword evidence="4" id="KW-1185">Reference proteome</keyword>
<sequence>MIRVLQCVNDMHRAGLETMLMNYYRNINRTEIQFDFLTHRPYKSDYDDEIVSLGGKVYYAPRLYPQNYPKYFKWMEQFFQEHPEYKILHSHIDTMSYLPLKAAKKAGVPVRIAHSHNTSIDKDFKYILKQYFRSRINQVATDFCACGEEAGKFLFGNVDYTIIPNAIDISKFLFNPDTRKKKREKLGLKDEYVIGHVGRLSYQKNHKLLIQIFHEFLNQHDNSLLLLIGVGEKEEEIKKQVADFGLEQKVRFLGNRKDVNELYQAMDIFVMPSFFEGVPVVGIEAQFADLPCIFSNKVPKEVKFHSKTEFVNLGAPLSQWIEMIEKYRTSKRIEISNELEQSPYNIKTAHGILENYYLDLKAKEGL</sequence>
<evidence type="ECO:0000313" key="3">
    <source>
        <dbReference type="EMBL" id="NSJ86850.1"/>
    </source>
</evidence>
<dbReference type="PANTHER" id="PTHR45947">
    <property type="entry name" value="SULFOQUINOVOSYL TRANSFERASE SQD2"/>
    <property type="match status" value="1"/>
</dbReference>
<evidence type="ECO:0000259" key="1">
    <source>
        <dbReference type="Pfam" id="PF00534"/>
    </source>
</evidence>
<dbReference type="SUPFAM" id="SSF53756">
    <property type="entry name" value="UDP-Glycosyltransferase/glycogen phosphorylase"/>
    <property type="match status" value="1"/>
</dbReference>
<dbReference type="Proteomes" id="UP000822142">
    <property type="component" value="Unassembled WGS sequence"/>
</dbReference>
<comment type="caution">
    <text evidence="3">The sequence shown here is derived from an EMBL/GenBank/DDBJ whole genome shotgun (WGS) entry which is preliminary data.</text>
</comment>
<evidence type="ECO:0000313" key="4">
    <source>
        <dbReference type="Proteomes" id="UP000822142"/>
    </source>
</evidence>
<feature type="domain" description="Glycosyltransferase subfamily 4-like N-terminal" evidence="2">
    <location>
        <begin position="15"/>
        <end position="170"/>
    </location>
</feature>
<dbReference type="Pfam" id="PF13439">
    <property type="entry name" value="Glyco_transf_4"/>
    <property type="match status" value="1"/>
</dbReference>
<dbReference type="EMBL" id="JAAITA010000017">
    <property type="protein sequence ID" value="NSJ86850.1"/>
    <property type="molecule type" value="Genomic_DNA"/>
</dbReference>
<evidence type="ECO:0000259" key="2">
    <source>
        <dbReference type="Pfam" id="PF13439"/>
    </source>
</evidence>
<dbReference type="RefSeq" id="WP_173749847.1">
    <property type="nucleotide sequence ID" value="NZ_JAAITA010000017.1"/>
</dbReference>
<dbReference type="InterPro" id="IPR050194">
    <property type="entry name" value="Glycosyltransferase_grp1"/>
</dbReference>
<reference evidence="3 4" key="1">
    <citation type="journal article" date="2020" name="Cell Host Microbe">
        <title>Functional and Genomic Variation between Human-Derived Isolates of Lachnospiraceae Reveals Inter- and Intra-Species Diversity.</title>
        <authorList>
            <person name="Sorbara M.T."/>
            <person name="Littmann E.R."/>
            <person name="Fontana E."/>
            <person name="Moody T.U."/>
            <person name="Kohout C.E."/>
            <person name="Gjonbalaj M."/>
            <person name="Eaton V."/>
            <person name="Seok R."/>
            <person name="Leiner I.M."/>
            <person name="Pamer E.G."/>
        </authorList>
    </citation>
    <scope>NUCLEOTIDE SEQUENCE [LARGE SCALE GENOMIC DNA]</scope>
    <source>
        <strain evidence="3 4">MSK.15.26</strain>
    </source>
</reference>
<dbReference type="Pfam" id="PF00534">
    <property type="entry name" value="Glycos_transf_1"/>
    <property type="match status" value="1"/>
</dbReference>
<name>A0ABX2I926_BLAHA</name>
<proteinExistence type="predicted"/>
<dbReference type="InterPro" id="IPR028098">
    <property type="entry name" value="Glyco_trans_4-like_N"/>
</dbReference>
<gene>
    <name evidence="3" type="ORF">G5A70_11860</name>
</gene>